<dbReference type="WBParaSite" id="PS1159_v2.g15379.t1">
    <property type="protein sequence ID" value="PS1159_v2.g15379.t1"/>
    <property type="gene ID" value="PS1159_v2.g15379"/>
</dbReference>
<reference evidence="2" key="1">
    <citation type="submission" date="2022-11" db="UniProtKB">
        <authorList>
            <consortium name="WormBaseParasite"/>
        </authorList>
    </citation>
    <scope>IDENTIFICATION</scope>
</reference>
<protein>
    <submittedName>
        <fullName evidence="2">Ditrans,polycis-polyprenyl diphosphate synthase [(2E,6E)-farnesyldiphosphate specific]</fullName>
    </submittedName>
</protein>
<dbReference type="Proteomes" id="UP000887580">
    <property type="component" value="Unplaced"/>
</dbReference>
<evidence type="ECO:0000313" key="1">
    <source>
        <dbReference type="Proteomes" id="UP000887580"/>
    </source>
</evidence>
<accession>A0AC35FA71</accession>
<evidence type="ECO:0000313" key="2">
    <source>
        <dbReference type="WBParaSite" id="PS1159_v2.g15379.t1"/>
    </source>
</evidence>
<name>A0AC35FA71_9BILA</name>
<sequence>MLNSLTFYIYTSLCNLVLFISNLIGFKTLKNLLEVSFDRQKNNILIAAPNHIGIAFVEEGLISYRHIFDLILHSTTYGVKRITFYDPWSRIKSDKSRFAKDLRKYLKHSSIIPIFNDDDTAEVVTNKRSIHISILGVNDGRGALVNVCKKLCHLSREIKIEDIDEELQQQSIFEPDLLIKLGSIQSLAGYPPWSLRVTEIINLPSLSTSTSNFTKSQFEEILVNFSRRERRLGR</sequence>
<organism evidence="1 2">
    <name type="scientific">Panagrolaimus sp. PS1159</name>
    <dbReference type="NCBI Taxonomy" id="55785"/>
    <lineage>
        <taxon>Eukaryota</taxon>
        <taxon>Metazoa</taxon>
        <taxon>Ecdysozoa</taxon>
        <taxon>Nematoda</taxon>
        <taxon>Chromadorea</taxon>
        <taxon>Rhabditida</taxon>
        <taxon>Tylenchina</taxon>
        <taxon>Panagrolaimomorpha</taxon>
        <taxon>Panagrolaimoidea</taxon>
        <taxon>Panagrolaimidae</taxon>
        <taxon>Panagrolaimus</taxon>
    </lineage>
</organism>
<proteinExistence type="predicted"/>